<dbReference type="EMBL" id="VSRR010001728">
    <property type="protein sequence ID" value="MPC27332.1"/>
    <property type="molecule type" value="Genomic_DNA"/>
</dbReference>
<protein>
    <submittedName>
        <fullName evidence="2">Uncharacterized protein</fullName>
    </submittedName>
</protein>
<feature type="region of interest" description="Disordered" evidence="1">
    <location>
        <begin position="61"/>
        <end position="82"/>
    </location>
</feature>
<dbReference type="Proteomes" id="UP000324222">
    <property type="component" value="Unassembled WGS sequence"/>
</dbReference>
<evidence type="ECO:0000313" key="2">
    <source>
        <dbReference type="EMBL" id="MPC27332.1"/>
    </source>
</evidence>
<reference evidence="2 3" key="1">
    <citation type="submission" date="2019-05" db="EMBL/GenBank/DDBJ databases">
        <title>Another draft genome of Portunus trituberculatus and its Hox gene families provides insights of decapod evolution.</title>
        <authorList>
            <person name="Jeong J.-H."/>
            <person name="Song I."/>
            <person name="Kim S."/>
            <person name="Choi T."/>
            <person name="Kim D."/>
            <person name="Ryu S."/>
            <person name="Kim W."/>
        </authorList>
    </citation>
    <scope>NUCLEOTIDE SEQUENCE [LARGE SCALE GENOMIC DNA]</scope>
    <source>
        <tissue evidence="2">Muscle</tissue>
    </source>
</reference>
<name>A0A5B7DZY0_PORTR</name>
<gene>
    <name evidence="2" type="ORF">E2C01_020499</name>
</gene>
<sequence length="82" mass="8654">MIIKFAISRAPATRSYIQGIIGLSTAAVITGTPEMGGFLYLPRSGALGAMVSCLRRNVCRTASPSSPHASYTRKPIQSNIGN</sequence>
<evidence type="ECO:0000313" key="3">
    <source>
        <dbReference type="Proteomes" id="UP000324222"/>
    </source>
</evidence>
<evidence type="ECO:0000256" key="1">
    <source>
        <dbReference type="SAM" id="MobiDB-lite"/>
    </source>
</evidence>
<accession>A0A5B7DZY0</accession>
<dbReference type="AlphaFoldDB" id="A0A5B7DZY0"/>
<comment type="caution">
    <text evidence="2">The sequence shown here is derived from an EMBL/GenBank/DDBJ whole genome shotgun (WGS) entry which is preliminary data.</text>
</comment>
<proteinExistence type="predicted"/>
<organism evidence="2 3">
    <name type="scientific">Portunus trituberculatus</name>
    <name type="common">Swimming crab</name>
    <name type="synonym">Neptunus trituberculatus</name>
    <dbReference type="NCBI Taxonomy" id="210409"/>
    <lineage>
        <taxon>Eukaryota</taxon>
        <taxon>Metazoa</taxon>
        <taxon>Ecdysozoa</taxon>
        <taxon>Arthropoda</taxon>
        <taxon>Crustacea</taxon>
        <taxon>Multicrustacea</taxon>
        <taxon>Malacostraca</taxon>
        <taxon>Eumalacostraca</taxon>
        <taxon>Eucarida</taxon>
        <taxon>Decapoda</taxon>
        <taxon>Pleocyemata</taxon>
        <taxon>Brachyura</taxon>
        <taxon>Eubrachyura</taxon>
        <taxon>Portunoidea</taxon>
        <taxon>Portunidae</taxon>
        <taxon>Portuninae</taxon>
        <taxon>Portunus</taxon>
    </lineage>
</organism>
<keyword evidence="3" id="KW-1185">Reference proteome</keyword>